<proteinExistence type="predicted"/>
<evidence type="ECO:0000313" key="3">
    <source>
        <dbReference type="Proteomes" id="UP000751190"/>
    </source>
</evidence>
<organism evidence="2 3">
    <name type="scientific">Diacronema lutheri</name>
    <name type="common">Unicellular marine alga</name>
    <name type="synonym">Monochrysis lutheri</name>
    <dbReference type="NCBI Taxonomy" id="2081491"/>
    <lineage>
        <taxon>Eukaryota</taxon>
        <taxon>Haptista</taxon>
        <taxon>Haptophyta</taxon>
        <taxon>Pavlovophyceae</taxon>
        <taxon>Pavlovales</taxon>
        <taxon>Pavlovaceae</taxon>
        <taxon>Diacronema</taxon>
    </lineage>
</organism>
<dbReference type="Proteomes" id="UP000751190">
    <property type="component" value="Unassembled WGS sequence"/>
</dbReference>
<feature type="region of interest" description="Disordered" evidence="1">
    <location>
        <begin position="102"/>
        <end position="203"/>
    </location>
</feature>
<feature type="compositionally biased region" description="Pro residues" evidence="1">
    <location>
        <begin position="187"/>
        <end position="200"/>
    </location>
</feature>
<evidence type="ECO:0000313" key="2">
    <source>
        <dbReference type="EMBL" id="KAG8465167.1"/>
    </source>
</evidence>
<dbReference type="OrthoDB" id="10611302at2759"/>
<accession>A0A8J5XNG8</accession>
<keyword evidence="3" id="KW-1185">Reference proteome</keyword>
<feature type="compositionally biased region" description="Low complexity" evidence="1">
    <location>
        <begin position="231"/>
        <end position="245"/>
    </location>
</feature>
<sequence length="636" mass="66224">MPSKSREVLASAGVDLSELKTFFKSHKRRSSAAGAALMQLAPALSPEPAAVGGDGPLALEGVAGVTCSPSMAALGTASMAQQPALPRAAPLAWQASDAAPAAEWGVRADPGERRADGAPTTEARARESVSENASPNAGALHARETPDDAPPTGSGSGKKGRRKRRQSFSLREIEDRIREIAESGASPLPPQHGMPSPMVPMTPLAGLHLSAELSAASAMDVESPAHARMGTPARAAPTPPALRARPPTERTPVPAAACTPEVACSPCIDLEHARLAAPLRTCDVVIAHIHSAARHARLAEPDALRALACAVREVCTFAELWHWEEESRLAVRAADDGRPAMRRVRFCAMRAAGLEPPRWGDDGGGSDAQRAALDALLPALRASDALHASLARVTAAKLRRFLAGAAALVGADERLRATGAGPFWREQLVALARGERLYGSRCGALVRSLVRHELRAVAERDEAGEAEVLRTLPSPRAGPVLRAGADSVARLLSNGLRVWDATRASLADAHVGDAIARASDAAEAAAAASEPDAAVRARCSLPAETLHDVLAAADAHAALEHLIGSCAFVRAAALDECGPLRQLLELTPLVPGWADEFALLKDLGALEADLEHARTVCVAARALFPHGVAVAHEAGE</sequence>
<feature type="compositionally biased region" description="Basic and acidic residues" evidence="1">
    <location>
        <begin position="171"/>
        <end position="181"/>
    </location>
</feature>
<reference evidence="2" key="1">
    <citation type="submission" date="2021-05" db="EMBL/GenBank/DDBJ databases">
        <title>The genome of the haptophyte Pavlova lutheri (Diacronema luteri, Pavlovales) - a model for lipid biosynthesis in eukaryotic algae.</title>
        <authorList>
            <person name="Hulatt C.J."/>
            <person name="Posewitz M.C."/>
        </authorList>
    </citation>
    <scope>NUCLEOTIDE SEQUENCE</scope>
    <source>
        <strain evidence="2">NIVA-4/92</strain>
    </source>
</reference>
<gene>
    <name evidence="2" type="ORF">KFE25_012530</name>
</gene>
<dbReference type="EMBL" id="JAGTXO010000011">
    <property type="protein sequence ID" value="KAG8465167.1"/>
    <property type="molecule type" value="Genomic_DNA"/>
</dbReference>
<feature type="region of interest" description="Disordered" evidence="1">
    <location>
        <begin position="218"/>
        <end position="254"/>
    </location>
</feature>
<name>A0A8J5XNG8_DIALT</name>
<evidence type="ECO:0000256" key="1">
    <source>
        <dbReference type="SAM" id="MobiDB-lite"/>
    </source>
</evidence>
<dbReference type="AlphaFoldDB" id="A0A8J5XNG8"/>
<comment type="caution">
    <text evidence="2">The sequence shown here is derived from an EMBL/GenBank/DDBJ whole genome shotgun (WGS) entry which is preliminary data.</text>
</comment>
<protein>
    <submittedName>
        <fullName evidence="2">Uncharacterized protein</fullName>
    </submittedName>
</protein>